<feature type="region of interest" description="Disordered" evidence="1">
    <location>
        <begin position="448"/>
        <end position="467"/>
    </location>
</feature>
<reference evidence="2" key="1">
    <citation type="submission" date="2014-03" db="EMBL/GenBank/DDBJ databases">
        <title>The sialotranscriptome of Amblyomma triste, Amblyomma parvum and Amblyomma cajennense ticks, uncovered by 454-based RNA-seq.</title>
        <authorList>
            <person name="Garcia G.R."/>
            <person name="Gardinassi L.G."/>
            <person name="Ribeiro J.M."/>
            <person name="Anatriello E."/>
            <person name="Ferreira B.R."/>
            <person name="Moreira H.N."/>
            <person name="Mafra C."/>
            <person name="Olegario M.M."/>
            <person name="Szabo P.J."/>
            <person name="Miranda-Santos I.K."/>
            <person name="Maruyama S.R."/>
        </authorList>
    </citation>
    <scope>NUCLEOTIDE SEQUENCE</scope>
    <source>
        <strain evidence="2">Mato Grasso do Sul</strain>
        <tissue evidence="2">Salivary glands</tissue>
    </source>
</reference>
<dbReference type="Gene3D" id="3.80.10.10">
    <property type="entry name" value="Ribonuclease Inhibitor"/>
    <property type="match status" value="1"/>
</dbReference>
<sequence length="498" mass="55530">ELLSHLEFSIVSGEDEAGEELEEVRKLGSGDLGDAVARNLRRLYVEVAGEANFEILEAFLERCPNVASIHVHLVDGNLDIAVSRCEGILARRPLIDTFSFTSEVPPTEPLEPSGSLDFRSCAAVCANVLYRRQPQSWNIARLNDLAAFAEPVHLLEPQLVLAVYDPVLDDKILQAAILNQWRDVRNLCLVLVPPADEDLVSEATAFSACTGPLMELFLRFRSLTELNLNSFHFDPNLDLTELLEPLNDLHALSLPPCGLRNPQALATLAETCPKIEDLDIRSGLNGRSGYCSFCMLGLDLNADDMSASTVSRSDGRLTINVARLHSLTFAACCNLAELRIFDHAPTPLEDYKRLGEMLSQNKRLRVLVLMYKGLNFATHAFKEDIEKAETLRILCLLSEAILIHVAEPIIRWLASSLPRIEAIHAHYKDFQNVQQQVTWMCPIEDPEELHGNVPAPEEQQPHPHHRGNAVHGRPCIFCSTQTFIGLTKPHNRGRKTNI</sequence>
<dbReference type="EMBL" id="GBBM01005156">
    <property type="protein sequence ID" value="JAC30262.1"/>
    <property type="molecule type" value="mRNA"/>
</dbReference>
<feature type="non-terminal residue" evidence="2">
    <location>
        <position position="1"/>
    </location>
</feature>
<dbReference type="InterPro" id="IPR032675">
    <property type="entry name" value="LRR_dom_sf"/>
</dbReference>
<evidence type="ECO:0000313" key="2">
    <source>
        <dbReference type="EMBL" id="JAC30262.1"/>
    </source>
</evidence>
<name>A0A023G8X4_AMBTT</name>
<protein>
    <submittedName>
        <fullName evidence="2">Putative secreted protein</fullName>
    </submittedName>
</protein>
<proteinExistence type="evidence at transcript level"/>
<dbReference type="AlphaFoldDB" id="A0A023G8X4"/>
<organism evidence="2">
    <name type="scientific">Amblyomma triste</name>
    <name type="common">Neotropical tick</name>
    <dbReference type="NCBI Taxonomy" id="251400"/>
    <lineage>
        <taxon>Eukaryota</taxon>
        <taxon>Metazoa</taxon>
        <taxon>Ecdysozoa</taxon>
        <taxon>Arthropoda</taxon>
        <taxon>Chelicerata</taxon>
        <taxon>Arachnida</taxon>
        <taxon>Acari</taxon>
        <taxon>Parasitiformes</taxon>
        <taxon>Ixodida</taxon>
        <taxon>Ixodoidea</taxon>
        <taxon>Ixodidae</taxon>
        <taxon>Amblyomminae</taxon>
        <taxon>Amblyomma</taxon>
    </lineage>
</organism>
<accession>A0A023G8X4</accession>
<evidence type="ECO:0000256" key="1">
    <source>
        <dbReference type="SAM" id="MobiDB-lite"/>
    </source>
</evidence>
<dbReference type="SUPFAM" id="SSF52047">
    <property type="entry name" value="RNI-like"/>
    <property type="match status" value="1"/>
</dbReference>